<evidence type="ECO:0000313" key="5">
    <source>
        <dbReference type="Ensembl" id="ENSLOCP00000011116.1"/>
    </source>
</evidence>
<evidence type="ECO:0000259" key="4">
    <source>
        <dbReference type="PROSITE" id="PS51393"/>
    </source>
</evidence>
<dbReference type="HOGENOM" id="CLU_1975555_0_0_1"/>
<dbReference type="Gene3D" id="1.20.245.10">
    <property type="entry name" value="Lipoxygenase-1, Domain 5"/>
    <property type="match status" value="1"/>
</dbReference>
<reference evidence="6" key="1">
    <citation type="submission" date="2011-12" db="EMBL/GenBank/DDBJ databases">
        <title>The Draft Genome of Lepisosteus oculatus.</title>
        <authorList>
            <consortium name="The Broad Institute Genome Assembly &amp; Analysis Group"/>
            <consortium name="Computational R&amp;D Group"/>
            <consortium name="and Sequencing Platform"/>
            <person name="Di Palma F."/>
            <person name="Alfoldi J."/>
            <person name="Johnson J."/>
            <person name="Berlin A."/>
            <person name="Gnerre S."/>
            <person name="Jaffe D."/>
            <person name="MacCallum I."/>
            <person name="Young S."/>
            <person name="Walker B.J."/>
            <person name="Lander E.S."/>
            <person name="Lindblad-Toh K."/>
        </authorList>
    </citation>
    <scope>NUCLEOTIDE SEQUENCE [LARGE SCALE GENOMIC DNA]</scope>
</reference>
<keyword evidence="2" id="KW-0223">Dioxygenase</keyword>
<keyword evidence="6" id="KW-1185">Reference proteome</keyword>
<dbReference type="EMBL" id="AHAT01010159">
    <property type="status" value="NOT_ANNOTATED_CDS"/>
    <property type="molecule type" value="Genomic_DNA"/>
</dbReference>
<dbReference type="Pfam" id="PF00305">
    <property type="entry name" value="Lipoxygenase"/>
    <property type="match status" value="1"/>
</dbReference>
<organism evidence="5 6">
    <name type="scientific">Lepisosteus oculatus</name>
    <name type="common">Spotted gar</name>
    <dbReference type="NCBI Taxonomy" id="7918"/>
    <lineage>
        <taxon>Eukaryota</taxon>
        <taxon>Metazoa</taxon>
        <taxon>Chordata</taxon>
        <taxon>Craniata</taxon>
        <taxon>Vertebrata</taxon>
        <taxon>Euteleostomi</taxon>
        <taxon>Actinopterygii</taxon>
        <taxon>Neopterygii</taxon>
        <taxon>Holostei</taxon>
        <taxon>Semionotiformes</taxon>
        <taxon>Lepisosteidae</taxon>
        <taxon>Lepisosteus</taxon>
    </lineage>
</organism>
<feature type="domain" description="Lipoxygenase" evidence="4">
    <location>
        <begin position="1"/>
        <end position="127"/>
    </location>
</feature>
<name>W5MRV7_LEPOC</name>
<dbReference type="PROSITE" id="PS51393">
    <property type="entry name" value="LIPOXYGENASE_3"/>
    <property type="match status" value="1"/>
</dbReference>
<sequence length="127" mass="14370">MFVDKLYQTGTGKKEGWPNSLQTKEETAKFLTMIMFTCSAQHASVNNGQYDSYAWMPNGPTTMRQPPPKLKKDVTEEYIMNTLPDINVTLESMSVARFLSQTSPDTVSMQTHICTAWKIHGNLNSFI</sequence>
<reference evidence="5" key="2">
    <citation type="submission" date="2025-08" db="UniProtKB">
        <authorList>
            <consortium name="Ensembl"/>
        </authorList>
    </citation>
    <scope>IDENTIFICATION</scope>
</reference>
<dbReference type="InterPro" id="IPR000907">
    <property type="entry name" value="LipOase"/>
</dbReference>
<evidence type="ECO:0000256" key="1">
    <source>
        <dbReference type="ARBA" id="ARBA00022723"/>
    </source>
</evidence>
<dbReference type="PANTHER" id="PTHR11771">
    <property type="entry name" value="LIPOXYGENASE"/>
    <property type="match status" value="1"/>
</dbReference>
<dbReference type="Bgee" id="ENSLOCG00000009117">
    <property type="expression patterns" value="Expressed in pharyngeal gill and 7 other cell types or tissues"/>
</dbReference>
<evidence type="ECO:0000256" key="2">
    <source>
        <dbReference type="ARBA" id="ARBA00022964"/>
    </source>
</evidence>
<dbReference type="GO" id="GO:0016702">
    <property type="term" value="F:oxidoreductase activity, acting on single donors with incorporation of molecular oxygen, incorporation of two atoms of oxygen"/>
    <property type="evidence" value="ECO:0007669"/>
    <property type="project" value="InterPro"/>
</dbReference>
<dbReference type="InParanoid" id="W5MRV7"/>
<keyword evidence="3" id="KW-0560">Oxidoreductase</keyword>
<dbReference type="Ensembl" id="ENSLOCT00000011132.1">
    <property type="protein sequence ID" value="ENSLOCP00000011116.1"/>
    <property type="gene ID" value="ENSLOCG00000009117.1"/>
</dbReference>
<accession>W5MRV7</accession>
<reference evidence="5" key="3">
    <citation type="submission" date="2025-09" db="UniProtKB">
        <authorList>
            <consortium name="Ensembl"/>
        </authorList>
    </citation>
    <scope>IDENTIFICATION</scope>
</reference>
<dbReference type="GeneTree" id="ENSGT00940000166257"/>
<dbReference type="SUPFAM" id="SSF48484">
    <property type="entry name" value="Lipoxigenase"/>
    <property type="match status" value="1"/>
</dbReference>
<dbReference type="GO" id="GO:0034440">
    <property type="term" value="P:lipid oxidation"/>
    <property type="evidence" value="ECO:0007669"/>
    <property type="project" value="InterPro"/>
</dbReference>
<protein>
    <recommendedName>
        <fullName evidence="4">Lipoxygenase domain-containing protein</fullName>
    </recommendedName>
</protein>
<keyword evidence="1" id="KW-0479">Metal-binding</keyword>
<evidence type="ECO:0000313" key="6">
    <source>
        <dbReference type="Proteomes" id="UP000018468"/>
    </source>
</evidence>
<evidence type="ECO:0000256" key="3">
    <source>
        <dbReference type="ARBA" id="ARBA00023002"/>
    </source>
</evidence>
<dbReference type="InterPro" id="IPR013819">
    <property type="entry name" value="LipOase_C"/>
</dbReference>
<dbReference type="AlphaFoldDB" id="W5MRV7"/>
<dbReference type="GO" id="GO:0046872">
    <property type="term" value="F:metal ion binding"/>
    <property type="evidence" value="ECO:0007669"/>
    <property type="project" value="UniProtKB-KW"/>
</dbReference>
<dbReference type="InterPro" id="IPR036226">
    <property type="entry name" value="LipOase_C_sf"/>
</dbReference>
<dbReference type="Proteomes" id="UP000018468">
    <property type="component" value="Linkage group LG9"/>
</dbReference>
<proteinExistence type="predicted"/>